<dbReference type="RefSeq" id="WP_083137219.1">
    <property type="nucleotide sequence ID" value="NZ_JACKVH010000017.1"/>
</dbReference>
<evidence type="ECO:0000313" key="12">
    <source>
        <dbReference type="Proteomes" id="UP000192319"/>
    </source>
</evidence>
<evidence type="ECO:0000313" key="10">
    <source>
        <dbReference type="EMBL" id="MCV7380773.1"/>
    </source>
</evidence>
<dbReference type="InterPro" id="IPR014305">
    <property type="entry name" value="RNA_pol_sigma-G_actinobac"/>
</dbReference>
<proteinExistence type="inferred from homology"/>
<evidence type="ECO:0000256" key="4">
    <source>
        <dbReference type="ARBA" id="ARBA00023082"/>
    </source>
</evidence>
<dbReference type="InterPro" id="IPR039425">
    <property type="entry name" value="RNA_pol_sigma-70-like"/>
</dbReference>
<keyword evidence="3" id="KW-0805">Transcription regulation</keyword>
<reference evidence="10" key="2">
    <citation type="submission" date="2020-07" db="EMBL/GenBank/DDBJ databases">
        <authorList>
            <person name="Pettersson B.M.F."/>
            <person name="Behra P.R.K."/>
            <person name="Ramesh M."/>
            <person name="Das S."/>
            <person name="Dasgupta S."/>
            <person name="Kirsebom L.A."/>
        </authorList>
    </citation>
    <scope>NUCLEOTIDE SEQUENCE</scope>
    <source>
        <strain evidence="10">CCUG 55640</strain>
    </source>
</reference>
<dbReference type="NCBIfam" id="TIGR02937">
    <property type="entry name" value="sigma70-ECF"/>
    <property type="match status" value="1"/>
</dbReference>
<accession>A0AA41XR42</accession>
<dbReference type="GO" id="GO:0003677">
    <property type="term" value="F:DNA binding"/>
    <property type="evidence" value="ECO:0007669"/>
    <property type="project" value="UniProtKB-KW"/>
</dbReference>
<dbReference type="Gene3D" id="3.10.450.50">
    <property type="match status" value="1"/>
</dbReference>
<keyword evidence="10" id="KW-0548">Nucleotidyltransferase</keyword>
<evidence type="ECO:0000256" key="5">
    <source>
        <dbReference type="ARBA" id="ARBA00023125"/>
    </source>
</evidence>
<dbReference type="NCBIfam" id="TIGR02960">
    <property type="entry name" value="SigX5"/>
    <property type="match status" value="1"/>
</dbReference>
<feature type="domain" description="SnoaL-like" evidence="9">
    <location>
        <begin position="219"/>
        <end position="316"/>
    </location>
</feature>
<keyword evidence="10" id="KW-0808">Transferase</keyword>
<dbReference type="SUPFAM" id="SSF88659">
    <property type="entry name" value="Sigma3 and sigma4 domains of RNA polymerase sigma factors"/>
    <property type="match status" value="1"/>
</dbReference>
<dbReference type="InterPro" id="IPR037401">
    <property type="entry name" value="SnoaL-like"/>
</dbReference>
<dbReference type="Proteomes" id="UP001141650">
    <property type="component" value="Unassembled WGS sequence"/>
</dbReference>
<comment type="similarity">
    <text evidence="1">Belongs to the sigma-70 factor family. ECF subfamily.</text>
</comment>
<dbReference type="Gene3D" id="1.10.10.10">
    <property type="entry name" value="Winged helix-like DNA-binding domain superfamily/Winged helix DNA-binding domain"/>
    <property type="match status" value="1"/>
</dbReference>
<feature type="domain" description="RNA polymerase sigma-70 region 2" evidence="7">
    <location>
        <begin position="20"/>
        <end position="87"/>
    </location>
</feature>
<dbReference type="GO" id="GO:0003899">
    <property type="term" value="F:DNA-directed RNA polymerase activity"/>
    <property type="evidence" value="ECO:0007669"/>
    <property type="project" value="UniProtKB-EC"/>
</dbReference>
<protein>
    <submittedName>
        <fullName evidence="10">RNA polymerase subunit sigma-70</fullName>
        <ecNumber evidence="10">2.7.7.6</ecNumber>
    </submittedName>
</protein>
<name>A0AA41XR42_9MYCO</name>
<keyword evidence="6" id="KW-0804">Transcription</keyword>
<dbReference type="InterPro" id="IPR013249">
    <property type="entry name" value="RNA_pol_sigma70_r4_t2"/>
</dbReference>
<dbReference type="PANTHER" id="PTHR43133">
    <property type="entry name" value="RNA POLYMERASE ECF-TYPE SIGMA FACTO"/>
    <property type="match status" value="1"/>
</dbReference>
<dbReference type="SUPFAM" id="SSF54427">
    <property type="entry name" value="NTF2-like"/>
    <property type="match status" value="1"/>
</dbReference>
<evidence type="ECO:0000256" key="1">
    <source>
        <dbReference type="ARBA" id="ARBA00010641"/>
    </source>
</evidence>
<comment type="subunit">
    <text evidence="2">Interacts transiently with the RNA polymerase catalytic core formed by RpoA, RpoB, RpoC and RpoZ (2 alpha, 1 beta, 1 beta' and 1 omega subunit) to form the RNA polymerase holoenzyme that can initiate transcription.</text>
</comment>
<evidence type="ECO:0000259" key="7">
    <source>
        <dbReference type="Pfam" id="PF04542"/>
    </source>
</evidence>
<sequence length="341" mass="37054">MAADLLARAQAGDATAFDSLVAPYRRELHVHCYRILGSFQDAEDAVQETLLSAWQGLAGFEGRAALRTWLYRVATNRSLDALRAGARRPAAMTTVPRVEPPEPTRTSEVGWLQPYPDVLLDDLPDDAPGPDAVVATREAISLAFITALQLLPPRQRAVLILRDVLGYRASEVANTLDTTEESVTSALKRARATLRDKLEHRGSLELAPGAGSTTERQTVERFVEAFVAHDVPAIVALLSEDAWVKMPPMPFEYQGRAAAERFFTAMSPPRGRTMHVVHTRANGQPAFAAYVADPTAGVWRSVGIVVLTLAGDLVREVTRFDAAVLPSFGLSRILPRPAAGT</sequence>
<dbReference type="AlphaFoldDB" id="A0AA41XR42"/>
<dbReference type="GO" id="GO:0006352">
    <property type="term" value="P:DNA-templated transcription initiation"/>
    <property type="evidence" value="ECO:0007669"/>
    <property type="project" value="InterPro"/>
</dbReference>
<dbReference type="Pfam" id="PF08281">
    <property type="entry name" value="Sigma70_r4_2"/>
    <property type="match status" value="1"/>
</dbReference>
<dbReference type="Proteomes" id="UP000192319">
    <property type="component" value="Unassembled WGS sequence"/>
</dbReference>
<reference evidence="10" key="3">
    <citation type="journal article" date="2022" name="BMC Genomics">
        <title>Comparative genome analysis of mycobacteria focusing on tRNA and non-coding RNA.</title>
        <authorList>
            <person name="Behra P.R.K."/>
            <person name="Pettersson B.M.F."/>
            <person name="Ramesh M."/>
            <person name="Das S."/>
            <person name="Dasgupta S."/>
            <person name="Kirsebom L.A."/>
        </authorList>
    </citation>
    <scope>NUCLEOTIDE SEQUENCE</scope>
    <source>
        <strain evidence="10">CCUG 55640</strain>
    </source>
</reference>
<dbReference type="Pfam" id="PF04542">
    <property type="entry name" value="Sigma70_r2"/>
    <property type="match status" value="1"/>
</dbReference>
<keyword evidence="5" id="KW-0238">DNA-binding</keyword>
<dbReference type="EMBL" id="JACKVH010000017">
    <property type="protein sequence ID" value="MCV7380773.1"/>
    <property type="molecule type" value="Genomic_DNA"/>
</dbReference>
<comment type="caution">
    <text evidence="10">The sequence shown here is derived from an EMBL/GenBank/DDBJ whole genome shotgun (WGS) entry which is preliminary data.</text>
</comment>
<dbReference type="NCBIfam" id="NF006089">
    <property type="entry name" value="PRK08241.1"/>
    <property type="match status" value="1"/>
</dbReference>
<dbReference type="InterPro" id="IPR013324">
    <property type="entry name" value="RNA_pol_sigma_r3/r4-like"/>
</dbReference>
<evidence type="ECO:0000256" key="6">
    <source>
        <dbReference type="ARBA" id="ARBA00023163"/>
    </source>
</evidence>
<dbReference type="GO" id="GO:0016987">
    <property type="term" value="F:sigma factor activity"/>
    <property type="evidence" value="ECO:0007669"/>
    <property type="project" value="UniProtKB-KW"/>
</dbReference>
<dbReference type="CDD" id="cd06171">
    <property type="entry name" value="Sigma70_r4"/>
    <property type="match status" value="1"/>
</dbReference>
<keyword evidence="4" id="KW-0731">Sigma factor</keyword>
<dbReference type="InterPro" id="IPR036388">
    <property type="entry name" value="WH-like_DNA-bd_sf"/>
</dbReference>
<organism evidence="10 13">
    <name type="scientific">Mycobacterium alsense</name>
    <dbReference type="NCBI Taxonomy" id="324058"/>
    <lineage>
        <taxon>Bacteria</taxon>
        <taxon>Bacillati</taxon>
        <taxon>Actinomycetota</taxon>
        <taxon>Actinomycetes</taxon>
        <taxon>Mycobacteriales</taxon>
        <taxon>Mycobacteriaceae</taxon>
        <taxon>Mycobacterium</taxon>
    </lineage>
</organism>
<dbReference type="SUPFAM" id="SSF88946">
    <property type="entry name" value="Sigma2 domain of RNA polymerase sigma factors"/>
    <property type="match status" value="1"/>
</dbReference>
<evidence type="ECO:0000313" key="13">
    <source>
        <dbReference type="Proteomes" id="UP001141650"/>
    </source>
</evidence>
<evidence type="ECO:0000256" key="2">
    <source>
        <dbReference type="ARBA" id="ARBA00011344"/>
    </source>
</evidence>
<dbReference type="InterPro" id="IPR014284">
    <property type="entry name" value="RNA_pol_sigma-70_dom"/>
</dbReference>
<dbReference type="InterPro" id="IPR013325">
    <property type="entry name" value="RNA_pol_sigma_r2"/>
</dbReference>
<dbReference type="Gene3D" id="1.10.1740.10">
    <property type="match status" value="1"/>
</dbReference>
<feature type="domain" description="RNA polymerase sigma factor 70 region 4 type 2" evidence="8">
    <location>
        <begin position="142"/>
        <end position="194"/>
    </location>
</feature>
<evidence type="ECO:0000313" key="11">
    <source>
        <dbReference type="EMBL" id="OQZ91899.1"/>
    </source>
</evidence>
<evidence type="ECO:0000256" key="3">
    <source>
        <dbReference type="ARBA" id="ARBA00023015"/>
    </source>
</evidence>
<dbReference type="Pfam" id="PF12680">
    <property type="entry name" value="SnoaL_2"/>
    <property type="match status" value="1"/>
</dbReference>
<keyword evidence="12" id="KW-1185">Reference proteome</keyword>
<dbReference type="EC" id="2.7.7.6" evidence="10"/>
<reference evidence="11 12" key="1">
    <citation type="submission" date="2017-02" db="EMBL/GenBank/DDBJ databases">
        <title>The new phylogeny of genus Mycobacterium.</title>
        <authorList>
            <person name="Tortoli E."/>
            <person name="Trovato A."/>
            <person name="Cirillo D.M."/>
        </authorList>
    </citation>
    <scope>NUCLEOTIDE SEQUENCE [LARGE SCALE GENOMIC DNA]</scope>
    <source>
        <strain evidence="11 12">DSM 45230</strain>
    </source>
</reference>
<evidence type="ECO:0000259" key="9">
    <source>
        <dbReference type="Pfam" id="PF12680"/>
    </source>
</evidence>
<dbReference type="InterPro" id="IPR007627">
    <property type="entry name" value="RNA_pol_sigma70_r2"/>
</dbReference>
<gene>
    <name evidence="11" type="ORF">BST11_06915</name>
    <name evidence="10" type="ORF">H7K38_19265</name>
</gene>
<dbReference type="EMBL" id="MVHD01000007">
    <property type="protein sequence ID" value="OQZ91899.1"/>
    <property type="molecule type" value="Genomic_DNA"/>
</dbReference>
<dbReference type="PANTHER" id="PTHR43133:SF65">
    <property type="entry name" value="ECF RNA POLYMERASE SIGMA FACTOR SIGG"/>
    <property type="match status" value="1"/>
</dbReference>
<dbReference type="InterPro" id="IPR032710">
    <property type="entry name" value="NTF2-like_dom_sf"/>
</dbReference>
<evidence type="ECO:0000259" key="8">
    <source>
        <dbReference type="Pfam" id="PF08281"/>
    </source>
</evidence>